<feature type="domain" description="B12-binding" evidence="5">
    <location>
        <begin position="2"/>
        <end position="150"/>
    </location>
</feature>
<evidence type="ECO:0000256" key="2">
    <source>
        <dbReference type="ARBA" id="ARBA00022628"/>
    </source>
</evidence>
<dbReference type="SUPFAM" id="SSF51703">
    <property type="entry name" value="Cobalamin (vitamin B12)-dependent enzymes"/>
    <property type="match status" value="1"/>
</dbReference>
<name>A0A3G2R8E2_9FIRM</name>
<protein>
    <submittedName>
        <fullName evidence="6">Cobalamin B12-binding domain-containing protein</fullName>
    </submittedName>
</protein>
<evidence type="ECO:0000256" key="1">
    <source>
        <dbReference type="ARBA" id="ARBA00001922"/>
    </source>
</evidence>
<dbReference type="SUPFAM" id="SSF52242">
    <property type="entry name" value="Cobalamin (vitamin B12)-binding domain"/>
    <property type="match status" value="1"/>
</dbReference>
<evidence type="ECO:0000313" key="7">
    <source>
        <dbReference type="Proteomes" id="UP000280960"/>
    </source>
</evidence>
<evidence type="ECO:0000313" key="6">
    <source>
        <dbReference type="EMBL" id="AYO31645.1"/>
    </source>
</evidence>
<proteinExistence type="predicted"/>
<reference evidence="6 7" key="1">
    <citation type="submission" date="2018-10" db="EMBL/GenBank/DDBJ databases">
        <authorList>
            <person name="Zhang X."/>
        </authorList>
    </citation>
    <scope>NUCLEOTIDE SEQUENCE [LARGE SCALE GENOMIC DNA]</scope>
    <source>
        <strain evidence="6 7">SK-G1</strain>
    </source>
</reference>
<comment type="cofactor">
    <cofactor evidence="1">
        <name>adenosylcob(III)alamin</name>
        <dbReference type="ChEBI" id="CHEBI:18408"/>
    </cofactor>
</comment>
<dbReference type="AlphaFoldDB" id="A0A3G2R8E2"/>
<organism evidence="6 7">
    <name type="scientific">Biomaibacter acetigenes</name>
    <dbReference type="NCBI Taxonomy" id="2316383"/>
    <lineage>
        <taxon>Bacteria</taxon>
        <taxon>Bacillati</taxon>
        <taxon>Bacillota</taxon>
        <taxon>Clostridia</taxon>
        <taxon>Thermosediminibacterales</taxon>
        <taxon>Tepidanaerobacteraceae</taxon>
        <taxon>Biomaibacter</taxon>
    </lineage>
</organism>
<dbReference type="Gene3D" id="3.40.50.280">
    <property type="entry name" value="Cobalamin-binding domain"/>
    <property type="match status" value="1"/>
</dbReference>
<keyword evidence="7" id="KW-1185">Reference proteome</keyword>
<dbReference type="GO" id="GO:0016853">
    <property type="term" value="F:isomerase activity"/>
    <property type="evidence" value="ECO:0007669"/>
    <property type="project" value="UniProtKB-KW"/>
</dbReference>
<dbReference type="Gene3D" id="3.20.20.240">
    <property type="entry name" value="Methylmalonyl-CoA mutase"/>
    <property type="match status" value="1"/>
</dbReference>
<dbReference type="Proteomes" id="UP000280960">
    <property type="component" value="Chromosome"/>
</dbReference>
<dbReference type="RefSeq" id="WP_122015399.1">
    <property type="nucleotide sequence ID" value="NZ_CP033169.1"/>
</dbReference>
<dbReference type="Pfam" id="PF02310">
    <property type="entry name" value="B12-binding"/>
    <property type="match status" value="1"/>
</dbReference>
<evidence type="ECO:0000259" key="5">
    <source>
        <dbReference type="PROSITE" id="PS51332"/>
    </source>
</evidence>
<sequence>MMKKIIAATIGNCVHVAGIMNFLSLAEKEGYDTRFLGAAISIDELLSAVKAEKPEYVGVSYRLTPEPLKEVLKELGEKIKEENLEGFKWIFGGTEPTARVAEESGLFYKVFGGMEDVDDVIGFLKGRKLSEAEYYARDLISRIKSKYPYPILRHHLGLPTVAETVASIEKIAESKVLDVISVAPDQNAQEHFFEQDKMDHRMDGAGGVPVRSRKDFQALYSAAQRGNFPLLRCYSGTNDLIPFAELLQDTIKNAWCAVPLCWYNVLDKRGPRAVEESIRENQQVMKWHGERNIPVEVNESHHWSLRDAHDTIGVVTAYLAAYNAKKMGVKDYIAQYMFNVPPSISPKMDLAKMLAKIELIESLQDDSFRVYRQARAGLASFPGDLSQAKGQLASSAYLAMAIKPHIYHVVGYCEAHHAATADDIIESCRIVRGVIRNNFLGVVDITKDKEVQRRKRELIEEAMFTLEAIKGLNPMAEDPLADAGTIAKAIKIGILDAPHLKGNPAACGKLTTRLVDGALYAYDTEEKRVLTEKERIERILEDYDKMPSRAVI</sequence>
<keyword evidence="3" id="KW-0413">Isomerase</keyword>
<dbReference type="InterPro" id="IPR036724">
    <property type="entry name" value="Cobalamin-bd_sf"/>
</dbReference>
<dbReference type="PROSITE" id="PS51332">
    <property type="entry name" value="B12_BINDING"/>
    <property type="match status" value="1"/>
</dbReference>
<dbReference type="EMBL" id="CP033169">
    <property type="protein sequence ID" value="AYO31645.1"/>
    <property type="molecule type" value="Genomic_DNA"/>
</dbReference>
<evidence type="ECO:0000256" key="3">
    <source>
        <dbReference type="ARBA" id="ARBA00023235"/>
    </source>
</evidence>
<dbReference type="InterPro" id="IPR006158">
    <property type="entry name" value="Cobalamin-bd"/>
</dbReference>
<dbReference type="GO" id="GO:0031419">
    <property type="term" value="F:cobalamin binding"/>
    <property type="evidence" value="ECO:0007669"/>
    <property type="project" value="UniProtKB-KW"/>
</dbReference>
<keyword evidence="2" id="KW-0846">Cobalamin</keyword>
<dbReference type="GO" id="GO:0046872">
    <property type="term" value="F:metal ion binding"/>
    <property type="evidence" value="ECO:0007669"/>
    <property type="project" value="InterPro"/>
</dbReference>
<dbReference type="KEGG" id="bacg:D2962_14475"/>
<dbReference type="InterPro" id="IPR016176">
    <property type="entry name" value="Cbl-dep_enz_cat"/>
</dbReference>
<accession>A0A3G2R8E2</accession>
<evidence type="ECO:0000256" key="4">
    <source>
        <dbReference type="ARBA" id="ARBA00023285"/>
    </source>
</evidence>
<gene>
    <name evidence="6" type="ORF">D2962_14475</name>
</gene>
<keyword evidence="4" id="KW-0170">Cobalt</keyword>